<organism evidence="1 2">
    <name type="scientific">Limnoraphis robusta CS-951</name>
    <dbReference type="NCBI Taxonomy" id="1637645"/>
    <lineage>
        <taxon>Bacteria</taxon>
        <taxon>Bacillati</taxon>
        <taxon>Cyanobacteriota</taxon>
        <taxon>Cyanophyceae</taxon>
        <taxon>Oscillatoriophycideae</taxon>
        <taxon>Oscillatoriales</taxon>
        <taxon>Sirenicapillariaceae</taxon>
        <taxon>Limnoraphis</taxon>
    </lineage>
</organism>
<gene>
    <name evidence="1" type="ORF">WN50_22865</name>
</gene>
<comment type="caution">
    <text evidence="1">The sequence shown here is derived from an EMBL/GenBank/DDBJ whole genome shotgun (WGS) entry which is preliminary data.</text>
</comment>
<proteinExistence type="predicted"/>
<sequence>MSFRKREVTFTITEIPEFITEERFLAAQEKAKEAFVMDLLRHAEISAGRAAEMLKINRGQLSNIMREYKISPFDETMTVEDLQEEVTQVMKILL</sequence>
<evidence type="ECO:0000313" key="2">
    <source>
        <dbReference type="Proteomes" id="UP000033607"/>
    </source>
</evidence>
<name>A0A0F5YB77_9CYAN</name>
<protein>
    <submittedName>
        <fullName evidence="1">Uncharacterized protein</fullName>
    </submittedName>
</protein>
<dbReference type="Proteomes" id="UP000033607">
    <property type="component" value="Unassembled WGS sequence"/>
</dbReference>
<accession>A0A0F5YB77</accession>
<dbReference type="Pfam" id="PF03683">
    <property type="entry name" value="UPF0175"/>
    <property type="match status" value="1"/>
</dbReference>
<evidence type="ECO:0000313" key="1">
    <source>
        <dbReference type="EMBL" id="KKD35867.1"/>
    </source>
</evidence>
<dbReference type="OrthoDB" id="531866at2"/>
<dbReference type="RefSeq" id="WP_046280908.1">
    <property type="nucleotide sequence ID" value="NZ_LATL02000216.1"/>
</dbReference>
<dbReference type="EMBL" id="LATL02000216">
    <property type="protein sequence ID" value="KKD35867.1"/>
    <property type="molecule type" value="Genomic_DNA"/>
</dbReference>
<dbReference type="AlphaFoldDB" id="A0A0F5YB77"/>
<reference evidence="1 2" key="1">
    <citation type="submission" date="2015-06" db="EMBL/GenBank/DDBJ databases">
        <title>Draft genome assembly of filamentous brackish cyanobacterium Limnoraphis robusta strain CS-951.</title>
        <authorList>
            <person name="Willis A."/>
            <person name="Parks M."/>
            <person name="Burford M.A."/>
        </authorList>
    </citation>
    <scope>NUCLEOTIDE SEQUENCE [LARGE SCALE GENOMIC DNA]</scope>
    <source>
        <strain evidence="1 2">CS-951</strain>
    </source>
</reference>
<dbReference type="InterPro" id="IPR005368">
    <property type="entry name" value="UPF0175"/>
</dbReference>